<dbReference type="SUPFAM" id="SSF63862">
    <property type="entry name" value="Thiamin pyrophosphokinase, substrate-binding domain"/>
    <property type="match status" value="1"/>
</dbReference>
<dbReference type="NCBIfam" id="TIGR01378">
    <property type="entry name" value="thi_PPkinase"/>
    <property type="match status" value="1"/>
</dbReference>
<dbReference type="GO" id="GO:0030975">
    <property type="term" value="F:thiamine binding"/>
    <property type="evidence" value="ECO:0007669"/>
    <property type="project" value="InterPro"/>
</dbReference>
<dbReference type="EC" id="2.7.6.2" evidence="5"/>
<dbReference type="GO" id="GO:0016301">
    <property type="term" value="F:kinase activity"/>
    <property type="evidence" value="ECO:0007669"/>
    <property type="project" value="UniProtKB-KW"/>
</dbReference>
<evidence type="ECO:0000256" key="2">
    <source>
        <dbReference type="ARBA" id="ARBA00022741"/>
    </source>
</evidence>
<keyword evidence="3" id="KW-0418">Kinase</keyword>
<comment type="caution">
    <text evidence="7">The sequence shown here is derived from an EMBL/GenBank/DDBJ whole genome shotgun (WGS) entry which is preliminary data.</text>
</comment>
<evidence type="ECO:0000313" key="7">
    <source>
        <dbReference type="EMBL" id="HIX60008.1"/>
    </source>
</evidence>
<dbReference type="GO" id="GO:0009229">
    <property type="term" value="P:thiamine diphosphate biosynthetic process"/>
    <property type="evidence" value="ECO:0007669"/>
    <property type="project" value="InterPro"/>
</dbReference>
<proteinExistence type="predicted"/>
<dbReference type="InterPro" id="IPR036759">
    <property type="entry name" value="TPK_catalytic_sf"/>
</dbReference>
<reference evidence="7" key="2">
    <citation type="submission" date="2021-04" db="EMBL/GenBank/DDBJ databases">
        <authorList>
            <person name="Gilroy R."/>
        </authorList>
    </citation>
    <scope>NUCLEOTIDE SEQUENCE</scope>
    <source>
        <strain evidence="7">ChiSjej1B19-8411</strain>
    </source>
</reference>
<name>A0A9D2B3P5_9FIRM</name>
<protein>
    <recommendedName>
        <fullName evidence="5">Thiamine diphosphokinase</fullName>
        <ecNumber evidence="5">2.7.6.2</ecNumber>
    </recommendedName>
</protein>
<evidence type="ECO:0000313" key="8">
    <source>
        <dbReference type="Proteomes" id="UP000886817"/>
    </source>
</evidence>
<dbReference type="SMART" id="SM00983">
    <property type="entry name" value="TPK_B1_binding"/>
    <property type="match status" value="1"/>
</dbReference>
<dbReference type="EMBL" id="DXEX01000209">
    <property type="protein sequence ID" value="HIX60008.1"/>
    <property type="molecule type" value="Genomic_DNA"/>
</dbReference>
<dbReference type="GO" id="GO:0004788">
    <property type="term" value="F:thiamine diphosphokinase activity"/>
    <property type="evidence" value="ECO:0007669"/>
    <property type="project" value="UniProtKB-UniRule"/>
</dbReference>
<dbReference type="GO" id="GO:0005524">
    <property type="term" value="F:ATP binding"/>
    <property type="evidence" value="ECO:0007669"/>
    <property type="project" value="UniProtKB-KW"/>
</dbReference>
<evidence type="ECO:0000256" key="1">
    <source>
        <dbReference type="ARBA" id="ARBA00022679"/>
    </source>
</evidence>
<dbReference type="InterPro" id="IPR007371">
    <property type="entry name" value="TPK_catalytic"/>
</dbReference>
<keyword evidence="2" id="KW-0547">Nucleotide-binding</keyword>
<gene>
    <name evidence="7" type="ORF">IAA45_09890</name>
</gene>
<feature type="domain" description="Thiamin pyrophosphokinase thiamin-binding" evidence="6">
    <location>
        <begin position="138"/>
        <end position="208"/>
    </location>
</feature>
<dbReference type="PANTHER" id="PTHR41299">
    <property type="entry name" value="THIAMINE PYROPHOSPHOKINASE"/>
    <property type="match status" value="1"/>
</dbReference>
<dbReference type="InterPro" id="IPR036371">
    <property type="entry name" value="TPK_B1-bd_sf"/>
</dbReference>
<accession>A0A9D2B3P5</accession>
<dbReference type="GO" id="GO:0006772">
    <property type="term" value="P:thiamine metabolic process"/>
    <property type="evidence" value="ECO:0007669"/>
    <property type="project" value="UniProtKB-UniRule"/>
</dbReference>
<keyword evidence="1 7" id="KW-0808">Transferase</keyword>
<dbReference type="Proteomes" id="UP000886817">
    <property type="component" value="Unassembled WGS sequence"/>
</dbReference>
<evidence type="ECO:0000256" key="4">
    <source>
        <dbReference type="ARBA" id="ARBA00022840"/>
    </source>
</evidence>
<evidence type="ECO:0000256" key="5">
    <source>
        <dbReference type="NCBIfam" id="TIGR01378"/>
    </source>
</evidence>
<dbReference type="PANTHER" id="PTHR41299:SF1">
    <property type="entry name" value="THIAMINE PYROPHOSPHOKINASE"/>
    <property type="match status" value="1"/>
</dbReference>
<dbReference type="SUPFAM" id="SSF63999">
    <property type="entry name" value="Thiamin pyrophosphokinase, catalytic domain"/>
    <property type="match status" value="1"/>
</dbReference>
<dbReference type="AlphaFoldDB" id="A0A9D2B3P5"/>
<dbReference type="Pfam" id="PF04265">
    <property type="entry name" value="TPK_B1_binding"/>
    <property type="match status" value="1"/>
</dbReference>
<dbReference type="InterPro" id="IPR006282">
    <property type="entry name" value="Thi_PPkinase"/>
</dbReference>
<organism evidence="7 8">
    <name type="scientific">Candidatus Blautia gallistercoris</name>
    <dbReference type="NCBI Taxonomy" id="2838490"/>
    <lineage>
        <taxon>Bacteria</taxon>
        <taxon>Bacillati</taxon>
        <taxon>Bacillota</taxon>
        <taxon>Clostridia</taxon>
        <taxon>Lachnospirales</taxon>
        <taxon>Lachnospiraceae</taxon>
        <taxon>Blautia</taxon>
    </lineage>
</organism>
<evidence type="ECO:0000256" key="3">
    <source>
        <dbReference type="ARBA" id="ARBA00022777"/>
    </source>
</evidence>
<dbReference type="InterPro" id="IPR053149">
    <property type="entry name" value="TPK"/>
</dbReference>
<evidence type="ECO:0000259" key="6">
    <source>
        <dbReference type="SMART" id="SM00983"/>
    </source>
</evidence>
<reference evidence="7" key="1">
    <citation type="journal article" date="2021" name="PeerJ">
        <title>Extensive microbial diversity within the chicken gut microbiome revealed by metagenomics and culture.</title>
        <authorList>
            <person name="Gilroy R."/>
            <person name="Ravi A."/>
            <person name="Getino M."/>
            <person name="Pursley I."/>
            <person name="Horton D.L."/>
            <person name="Alikhan N.F."/>
            <person name="Baker D."/>
            <person name="Gharbi K."/>
            <person name="Hall N."/>
            <person name="Watson M."/>
            <person name="Adriaenssens E.M."/>
            <person name="Foster-Nyarko E."/>
            <person name="Jarju S."/>
            <person name="Secka A."/>
            <person name="Antonio M."/>
            <person name="Oren A."/>
            <person name="Chaudhuri R.R."/>
            <person name="La Ragione R."/>
            <person name="Hildebrand F."/>
            <person name="Pallen M.J."/>
        </authorList>
    </citation>
    <scope>NUCLEOTIDE SEQUENCE</scope>
    <source>
        <strain evidence="7">ChiSjej1B19-8411</strain>
    </source>
</reference>
<dbReference type="Pfam" id="PF04263">
    <property type="entry name" value="TPK_catalytic"/>
    <property type="match status" value="1"/>
</dbReference>
<keyword evidence="4" id="KW-0067">ATP-binding</keyword>
<dbReference type="InterPro" id="IPR007373">
    <property type="entry name" value="Thiamin_PyroPKinase_B1-bd"/>
</dbReference>
<dbReference type="CDD" id="cd07995">
    <property type="entry name" value="TPK"/>
    <property type="match status" value="1"/>
</dbReference>
<sequence length="214" mass="23851">MDTVIISGGNINSDFALDFLNTKTEAQIIAADRGYEFCRRNGIVPEHLVGDFDSMSEKAAGQIHGDVIVHRLQPEKDDSDTQSAVNLAISLGASRIWILGGTGTRLDHVMANLELLEYGLTRGVKIWLLDEHNRISAEKKNFRVKKKEQFGKYVSFFPMGGPVENLTLRGFKYPLTEHFLQSVDTGLTVSNEIAEEEAEVCFTKGCLLMIQSRD</sequence>
<dbReference type="Gene3D" id="3.40.50.10240">
    <property type="entry name" value="Thiamin pyrophosphokinase, catalytic domain"/>
    <property type="match status" value="1"/>
</dbReference>